<reference evidence="5 6" key="1">
    <citation type="submission" date="2018-08" db="EMBL/GenBank/DDBJ databases">
        <title>Whole genome sequence analysis of Dermacoccus abyssi bacteria isolated from Deep Mariana trench Micromonospora spp reveals genes involved in the environmental adaptation and production of secondary metabolites.</title>
        <authorList>
            <person name="Abdel-Mageed W.M."/>
            <person name="Lehri B."/>
            <person name="Nouioui I."/>
            <person name="Goodfellow I."/>
            <person name="Jaspars M."/>
            <person name="Karlyshev A."/>
        </authorList>
    </citation>
    <scope>NUCLEOTIDE SEQUENCE [LARGE SCALE GENOMIC DNA]</scope>
    <source>
        <strain evidence="5 6">MT1.1</strain>
    </source>
</reference>
<dbReference type="InterPro" id="IPR002938">
    <property type="entry name" value="FAD-bd"/>
</dbReference>
<comment type="caution">
    <text evidence="5">The sequence shown here is derived from an EMBL/GenBank/DDBJ whole genome shotgun (WGS) entry which is preliminary data.</text>
</comment>
<dbReference type="AlphaFoldDB" id="A0A417ZA50"/>
<dbReference type="InterPro" id="IPR050493">
    <property type="entry name" value="FAD-dep_Monooxygenase_BioMet"/>
</dbReference>
<evidence type="ECO:0000313" key="6">
    <source>
        <dbReference type="Proteomes" id="UP000285376"/>
    </source>
</evidence>
<evidence type="ECO:0000256" key="1">
    <source>
        <dbReference type="ARBA" id="ARBA00023002"/>
    </source>
</evidence>
<keyword evidence="1" id="KW-0560">Oxidoreductase</keyword>
<sequence>MRNSSTGWPWCPRLTPGRSRSTTRRTSRPTRRTSSRRSGAGDSTLLDIEGLFAESTDVLRYPMTDREPLDSWGEGGVTFMGDAGHPMHPIGANGGSQAILDGQAIAEHLTGVDLRDGAAVDTALRAYEDERRPVTNDVVMANRKLNKTERSIANKTQDELKEFAESGEFEEMQKKYAKGEFDEL</sequence>
<evidence type="ECO:0000313" key="5">
    <source>
        <dbReference type="EMBL" id="RHW47533.1"/>
    </source>
</evidence>
<organism evidence="5 6">
    <name type="scientific">Dermacoccus abyssi</name>
    <dbReference type="NCBI Taxonomy" id="322596"/>
    <lineage>
        <taxon>Bacteria</taxon>
        <taxon>Bacillati</taxon>
        <taxon>Actinomycetota</taxon>
        <taxon>Actinomycetes</taxon>
        <taxon>Micrococcales</taxon>
        <taxon>Dermacoccaceae</taxon>
        <taxon>Dermacoccus</taxon>
    </lineage>
</organism>
<dbReference type="EMBL" id="QWLM01000002">
    <property type="protein sequence ID" value="RHW47533.1"/>
    <property type="molecule type" value="Genomic_DNA"/>
</dbReference>
<feature type="domain" description="FAD-binding" evidence="4">
    <location>
        <begin position="45"/>
        <end position="140"/>
    </location>
</feature>
<feature type="compositionally biased region" description="Basic residues" evidence="3">
    <location>
        <begin position="21"/>
        <end position="35"/>
    </location>
</feature>
<gene>
    <name evidence="5" type="ORF">D1832_02190</name>
</gene>
<protein>
    <recommendedName>
        <fullName evidence="4">FAD-binding domain-containing protein</fullName>
    </recommendedName>
</protein>
<dbReference type="Gene3D" id="3.30.9.30">
    <property type="match status" value="1"/>
</dbReference>
<dbReference type="PRINTS" id="PR00420">
    <property type="entry name" value="RNGMNOXGNASE"/>
</dbReference>
<dbReference type="InterPro" id="IPR036188">
    <property type="entry name" value="FAD/NAD-bd_sf"/>
</dbReference>
<keyword evidence="2" id="KW-0503">Monooxygenase</keyword>
<evidence type="ECO:0000256" key="2">
    <source>
        <dbReference type="ARBA" id="ARBA00023033"/>
    </source>
</evidence>
<accession>A0A417ZA50</accession>
<dbReference type="GO" id="GO:0071949">
    <property type="term" value="F:FAD binding"/>
    <property type="evidence" value="ECO:0007669"/>
    <property type="project" value="InterPro"/>
</dbReference>
<dbReference type="Pfam" id="PF01494">
    <property type="entry name" value="FAD_binding_3"/>
    <property type="match status" value="1"/>
</dbReference>
<proteinExistence type="predicted"/>
<dbReference type="PANTHER" id="PTHR13789">
    <property type="entry name" value="MONOOXYGENASE"/>
    <property type="match status" value="1"/>
</dbReference>
<dbReference type="SUPFAM" id="SSF51905">
    <property type="entry name" value="FAD/NAD(P)-binding domain"/>
    <property type="match status" value="1"/>
</dbReference>
<dbReference type="GO" id="GO:0004497">
    <property type="term" value="F:monooxygenase activity"/>
    <property type="evidence" value="ECO:0007669"/>
    <property type="project" value="UniProtKB-KW"/>
</dbReference>
<dbReference type="PANTHER" id="PTHR13789:SF268">
    <property type="entry name" value="5-METHYLPHENAZINE-1-CARBOXYLATE 1-MONOOXYGENASE"/>
    <property type="match status" value="1"/>
</dbReference>
<evidence type="ECO:0000259" key="4">
    <source>
        <dbReference type="Pfam" id="PF01494"/>
    </source>
</evidence>
<dbReference type="Gene3D" id="3.50.50.60">
    <property type="entry name" value="FAD/NAD(P)-binding domain"/>
    <property type="match status" value="1"/>
</dbReference>
<name>A0A417ZA50_9MICO</name>
<dbReference type="Proteomes" id="UP000285376">
    <property type="component" value="Unassembled WGS sequence"/>
</dbReference>
<feature type="region of interest" description="Disordered" evidence="3">
    <location>
        <begin position="1"/>
        <end position="43"/>
    </location>
</feature>
<evidence type="ECO:0000256" key="3">
    <source>
        <dbReference type="SAM" id="MobiDB-lite"/>
    </source>
</evidence>